<feature type="signal peptide" evidence="9">
    <location>
        <begin position="1"/>
        <end position="31"/>
    </location>
</feature>
<dbReference type="Pfam" id="PF02321">
    <property type="entry name" value="OEP"/>
    <property type="match status" value="2"/>
</dbReference>
<keyword evidence="3" id="KW-0813">Transport</keyword>
<evidence type="ECO:0000256" key="4">
    <source>
        <dbReference type="ARBA" id="ARBA00022452"/>
    </source>
</evidence>
<evidence type="ECO:0000256" key="3">
    <source>
        <dbReference type="ARBA" id="ARBA00022448"/>
    </source>
</evidence>
<keyword evidence="4" id="KW-1134">Transmembrane beta strand</keyword>
<evidence type="ECO:0000256" key="5">
    <source>
        <dbReference type="ARBA" id="ARBA00022692"/>
    </source>
</evidence>
<keyword evidence="8" id="KW-0175">Coiled coil</keyword>
<comment type="caution">
    <text evidence="10">The sequence shown here is derived from an EMBL/GenBank/DDBJ whole genome shotgun (WGS) entry which is preliminary data.</text>
</comment>
<dbReference type="EMBL" id="BAABGA010000107">
    <property type="protein sequence ID" value="GAA4469960.1"/>
    <property type="molecule type" value="Genomic_DNA"/>
</dbReference>
<keyword evidence="9" id="KW-0732">Signal</keyword>
<keyword evidence="5" id="KW-0812">Transmembrane</keyword>
<dbReference type="RefSeq" id="WP_345327626.1">
    <property type="nucleotide sequence ID" value="NZ_BAABGA010000107.1"/>
</dbReference>
<accession>A0ABP8NNT9</accession>
<keyword evidence="11" id="KW-1185">Reference proteome</keyword>
<sequence length="545" mass="60608">MQPQQINTFSISRKRKMLALSLIAISVGGCASGPARLARSQYTAPSQVVAEEVETNAVVNQQNSRNSKDSAVTMVGYGEQTSSSEIVFAQQFDLDPPILATRNGEEMGNPNQTLVELQTDENDSSEEGESGDSDVEGTVAIPVATAANGLPVDYFVRQALAAHPSIQAARQRVQAEYERIPQVTALPDPQLNNTFWPLQDNALQTAGGRIANQMSLQQGIPYPDKLRTKGTIVSREAQMAQAEVQRIERQITESVRLAYYEVWYATRAIQIIEETRDLVDDLTKVAEARYRSGGTQQDVLRAQLETDRLDDQLVQLRKQKQVSQADLAALLQQPLSLMPEVLDELGLANAPMQLDELIAQAEQCNPNLQGLAAEIQRDRQKQRLACLQKYPDLMVGLNWGIVSDKNNVLSGVADGHDNLSFTVGTTLPIWREKINAGVREASRRTSSTQQRLEAERDEIYGRLRRLLAQADSLVEQTDIYENRLVPRTEDTLKLAIADYRGERTDFFTLIETYRELLMFETQLARINATLAGTIAQVDRTVGCAY</sequence>
<keyword evidence="7" id="KW-0998">Cell outer membrane</keyword>
<evidence type="ECO:0000313" key="11">
    <source>
        <dbReference type="Proteomes" id="UP001500840"/>
    </source>
</evidence>
<dbReference type="PANTHER" id="PTHR30026:SF20">
    <property type="entry name" value="OUTER MEMBRANE PROTEIN TOLC"/>
    <property type="match status" value="1"/>
</dbReference>
<dbReference type="InterPro" id="IPR003423">
    <property type="entry name" value="OMP_efflux"/>
</dbReference>
<reference evidence="11" key="1">
    <citation type="journal article" date="2019" name="Int. J. Syst. Evol. Microbiol.">
        <title>The Global Catalogue of Microorganisms (GCM) 10K type strain sequencing project: providing services to taxonomists for standard genome sequencing and annotation.</title>
        <authorList>
            <consortium name="The Broad Institute Genomics Platform"/>
            <consortium name="The Broad Institute Genome Sequencing Center for Infectious Disease"/>
            <person name="Wu L."/>
            <person name="Ma J."/>
        </authorList>
    </citation>
    <scope>NUCLEOTIDE SEQUENCE [LARGE SCALE GENOMIC DNA]</scope>
    <source>
        <strain evidence="11">JCM 17759</strain>
    </source>
</reference>
<keyword evidence="6" id="KW-0472">Membrane</keyword>
<evidence type="ECO:0000256" key="1">
    <source>
        <dbReference type="ARBA" id="ARBA00004442"/>
    </source>
</evidence>
<protein>
    <recommendedName>
        <fullName evidence="12">Outer membrane efflux protein</fullName>
    </recommendedName>
</protein>
<dbReference type="InterPro" id="IPR051906">
    <property type="entry name" value="TolC-like"/>
</dbReference>
<dbReference type="Gene3D" id="1.20.1600.10">
    <property type="entry name" value="Outer membrane efflux proteins (OEP)"/>
    <property type="match status" value="1"/>
</dbReference>
<feature type="coiled-coil region" evidence="8">
    <location>
        <begin position="299"/>
        <end position="333"/>
    </location>
</feature>
<feature type="chain" id="PRO_5045988863" description="Outer membrane efflux protein" evidence="9">
    <location>
        <begin position="32"/>
        <end position="545"/>
    </location>
</feature>
<evidence type="ECO:0000256" key="9">
    <source>
        <dbReference type="SAM" id="SignalP"/>
    </source>
</evidence>
<evidence type="ECO:0000256" key="6">
    <source>
        <dbReference type="ARBA" id="ARBA00023136"/>
    </source>
</evidence>
<comment type="subcellular location">
    <subcellularLocation>
        <location evidence="1">Cell outer membrane</location>
    </subcellularLocation>
</comment>
<comment type="similarity">
    <text evidence="2">Belongs to the outer membrane factor (OMF) (TC 1.B.17) family.</text>
</comment>
<name>A0ABP8NNT9_9BACT</name>
<evidence type="ECO:0000256" key="2">
    <source>
        <dbReference type="ARBA" id="ARBA00007613"/>
    </source>
</evidence>
<gene>
    <name evidence="10" type="ORF">GCM10023156_62740</name>
</gene>
<dbReference type="Proteomes" id="UP001500840">
    <property type="component" value="Unassembled WGS sequence"/>
</dbReference>
<proteinExistence type="inferred from homology"/>
<evidence type="ECO:0000313" key="10">
    <source>
        <dbReference type="EMBL" id="GAA4469960.1"/>
    </source>
</evidence>
<organism evidence="10 11">
    <name type="scientific">Novipirellula rosea</name>
    <dbReference type="NCBI Taxonomy" id="1031540"/>
    <lineage>
        <taxon>Bacteria</taxon>
        <taxon>Pseudomonadati</taxon>
        <taxon>Planctomycetota</taxon>
        <taxon>Planctomycetia</taxon>
        <taxon>Pirellulales</taxon>
        <taxon>Pirellulaceae</taxon>
        <taxon>Novipirellula</taxon>
    </lineage>
</organism>
<evidence type="ECO:0000256" key="8">
    <source>
        <dbReference type="SAM" id="Coils"/>
    </source>
</evidence>
<dbReference type="SUPFAM" id="SSF56954">
    <property type="entry name" value="Outer membrane efflux proteins (OEP)"/>
    <property type="match status" value="1"/>
</dbReference>
<feature type="coiled-coil region" evidence="8">
    <location>
        <begin position="438"/>
        <end position="483"/>
    </location>
</feature>
<evidence type="ECO:0000256" key="7">
    <source>
        <dbReference type="ARBA" id="ARBA00023237"/>
    </source>
</evidence>
<dbReference type="PANTHER" id="PTHR30026">
    <property type="entry name" value="OUTER MEMBRANE PROTEIN TOLC"/>
    <property type="match status" value="1"/>
</dbReference>
<evidence type="ECO:0008006" key="12">
    <source>
        <dbReference type="Google" id="ProtNLM"/>
    </source>
</evidence>